<dbReference type="InterPro" id="IPR011006">
    <property type="entry name" value="CheY-like_superfamily"/>
</dbReference>
<dbReference type="SMART" id="SM00448">
    <property type="entry name" value="REC"/>
    <property type="match status" value="1"/>
</dbReference>
<keyword evidence="2" id="KW-0175">Coiled coil</keyword>
<proteinExistence type="predicted"/>
<evidence type="ECO:0000313" key="4">
    <source>
        <dbReference type="EMBL" id="GLI33537.1"/>
    </source>
</evidence>
<dbReference type="Pfam" id="PF00072">
    <property type="entry name" value="Response_reg"/>
    <property type="match status" value="1"/>
</dbReference>
<dbReference type="SUPFAM" id="SSF52172">
    <property type="entry name" value="CheY-like"/>
    <property type="match status" value="1"/>
</dbReference>
<dbReference type="RefSeq" id="WP_281792584.1">
    <property type="nucleotide sequence ID" value="NZ_BSDR01000001.1"/>
</dbReference>
<organism evidence="4 5">
    <name type="scientific">Desulforhabdus amnigena</name>
    <dbReference type="NCBI Taxonomy" id="40218"/>
    <lineage>
        <taxon>Bacteria</taxon>
        <taxon>Pseudomonadati</taxon>
        <taxon>Thermodesulfobacteriota</taxon>
        <taxon>Syntrophobacteria</taxon>
        <taxon>Syntrophobacterales</taxon>
        <taxon>Syntrophobacteraceae</taxon>
        <taxon>Desulforhabdus</taxon>
    </lineage>
</organism>
<protein>
    <recommendedName>
        <fullName evidence="3">Response regulatory domain-containing protein</fullName>
    </recommendedName>
</protein>
<dbReference type="Gene3D" id="3.40.50.2300">
    <property type="match status" value="1"/>
</dbReference>
<dbReference type="InterPro" id="IPR052048">
    <property type="entry name" value="ST_Response_Regulator"/>
</dbReference>
<accession>A0A9W6D3J0</accession>
<feature type="domain" description="Response regulatory" evidence="3">
    <location>
        <begin position="7"/>
        <end position="121"/>
    </location>
</feature>
<dbReference type="PANTHER" id="PTHR43228">
    <property type="entry name" value="TWO-COMPONENT RESPONSE REGULATOR"/>
    <property type="match status" value="1"/>
</dbReference>
<feature type="modified residue" description="4-aspartylphosphate" evidence="1">
    <location>
        <position position="56"/>
    </location>
</feature>
<dbReference type="InterPro" id="IPR001789">
    <property type="entry name" value="Sig_transdc_resp-reg_receiver"/>
</dbReference>
<evidence type="ECO:0000259" key="3">
    <source>
        <dbReference type="PROSITE" id="PS50110"/>
    </source>
</evidence>
<dbReference type="Proteomes" id="UP001144372">
    <property type="component" value="Unassembled WGS sequence"/>
</dbReference>
<evidence type="ECO:0000313" key="5">
    <source>
        <dbReference type="Proteomes" id="UP001144372"/>
    </source>
</evidence>
<sequence length="231" mass="26142">MLESPIRILIADDDDLCREILRDAIQGEDVFVKIAADGVDALEMLGSSPFDILITDLNMPRMDGLTLLGHARELHPHILSIIITGFGSLESAIEAIRRGAYDYVQKPFKLEEISVAIRNAKEKITILREKTQLLKELEEAHRKLQYYASSPCGESDSPNDTVEPGEGKGTFYLFPRHILPLSFLQIPQTDSSRILTELERLKKLKQDRIINENEFERLKKRIMDRTGPGAS</sequence>
<gene>
    <name evidence="4" type="ORF">DAMNIGENAA_09700</name>
</gene>
<feature type="coiled-coil region" evidence="2">
    <location>
        <begin position="110"/>
        <end position="140"/>
    </location>
</feature>
<name>A0A9W6D3J0_9BACT</name>
<evidence type="ECO:0000256" key="2">
    <source>
        <dbReference type="SAM" id="Coils"/>
    </source>
</evidence>
<dbReference type="CDD" id="cd17536">
    <property type="entry name" value="REC_YesN-like"/>
    <property type="match status" value="1"/>
</dbReference>
<keyword evidence="5" id="KW-1185">Reference proteome</keyword>
<dbReference type="EMBL" id="BSDR01000001">
    <property type="protein sequence ID" value="GLI33537.1"/>
    <property type="molecule type" value="Genomic_DNA"/>
</dbReference>
<keyword evidence="1" id="KW-0597">Phosphoprotein</keyword>
<dbReference type="GO" id="GO:0000160">
    <property type="term" value="P:phosphorelay signal transduction system"/>
    <property type="evidence" value="ECO:0007669"/>
    <property type="project" value="InterPro"/>
</dbReference>
<reference evidence="4" key="1">
    <citation type="submission" date="2022-12" db="EMBL/GenBank/DDBJ databases">
        <title>Reference genome sequencing for broad-spectrum identification of bacterial and archaeal isolates by mass spectrometry.</title>
        <authorList>
            <person name="Sekiguchi Y."/>
            <person name="Tourlousse D.M."/>
        </authorList>
    </citation>
    <scope>NUCLEOTIDE SEQUENCE</scope>
    <source>
        <strain evidence="4">ASRB1</strain>
    </source>
</reference>
<comment type="caution">
    <text evidence="4">The sequence shown here is derived from an EMBL/GenBank/DDBJ whole genome shotgun (WGS) entry which is preliminary data.</text>
</comment>
<evidence type="ECO:0000256" key="1">
    <source>
        <dbReference type="PROSITE-ProRule" id="PRU00169"/>
    </source>
</evidence>
<dbReference type="PANTHER" id="PTHR43228:SF1">
    <property type="entry name" value="TWO-COMPONENT RESPONSE REGULATOR ARR22"/>
    <property type="match status" value="1"/>
</dbReference>
<dbReference type="PROSITE" id="PS50110">
    <property type="entry name" value="RESPONSE_REGULATORY"/>
    <property type="match status" value="1"/>
</dbReference>
<dbReference type="AlphaFoldDB" id="A0A9W6D3J0"/>